<sequence>MSIRSDLVMEYYHRIDALDIDWVMALFCDDACYRRAGAVYDGKAAIERFFREERKINGSHDIATIVDDGDQRLVVICGRFTGEGEAGDRRAVEFADFWTFDDAAKVRLRRGYLAVGHELVAR</sequence>
<dbReference type="Gene3D" id="3.10.450.50">
    <property type="match status" value="1"/>
</dbReference>
<evidence type="ECO:0000313" key="3">
    <source>
        <dbReference type="Proteomes" id="UP001419910"/>
    </source>
</evidence>
<dbReference type="EMBL" id="JBDIME010000016">
    <property type="protein sequence ID" value="MEN2791325.1"/>
    <property type="molecule type" value="Genomic_DNA"/>
</dbReference>
<dbReference type="InterPro" id="IPR032710">
    <property type="entry name" value="NTF2-like_dom_sf"/>
</dbReference>
<dbReference type="InterPro" id="IPR037401">
    <property type="entry name" value="SnoaL-like"/>
</dbReference>
<accession>A0ABU9Y6B3</accession>
<gene>
    <name evidence="2" type="ORF">ABC974_16945</name>
</gene>
<dbReference type="RefSeq" id="WP_343892421.1">
    <property type="nucleotide sequence ID" value="NZ_BAAAEH010000059.1"/>
</dbReference>
<proteinExistence type="predicted"/>
<feature type="domain" description="SnoaL-like" evidence="1">
    <location>
        <begin position="10"/>
        <end position="102"/>
    </location>
</feature>
<organism evidence="2 3">
    <name type="scientific">Sphingomonas oligophenolica</name>
    <dbReference type="NCBI Taxonomy" id="301154"/>
    <lineage>
        <taxon>Bacteria</taxon>
        <taxon>Pseudomonadati</taxon>
        <taxon>Pseudomonadota</taxon>
        <taxon>Alphaproteobacteria</taxon>
        <taxon>Sphingomonadales</taxon>
        <taxon>Sphingomonadaceae</taxon>
        <taxon>Sphingomonas</taxon>
    </lineage>
</organism>
<dbReference type="Proteomes" id="UP001419910">
    <property type="component" value="Unassembled WGS sequence"/>
</dbReference>
<name>A0ABU9Y6B3_9SPHN</name>
<dbReference type="Pfam" id="PF12680">
    <property type="entry name" value="SnoaL_2"/>
    <property type="match status" value="1"/>
</dbReference>
<evidence type="ECO:0000313" key="2">
    <source>
        <dbReference type="EMBL" id="MEN2791325.1"/>
    </source>
</evidence>
<comment type="caution">
    <text evidence="2">The sequence shown here is derived from an EMBL/GenBank/DDBJ whole genome shotgun (WGS) entry which is preliminary data.</text>
</comment>
<dbReference type="SUPFAM" id="SSF54427">
    <property type="entry name" value="NTF2-like"/>
    <property type="match status" value="1"/>
</dbReference>
<evidence type="ECO:0000259" key="1">
    <source>
        <dbReference type="Pfam" id="PF12680"/>
    </source>
</evidence>
<reference evidence="2 3" key="1">
    <citation type="submission" date="2024-05" db="EMBL/GenBank/DDBJ databases">
        <authorList>
            <person name="Liu Q."/>
            <person name="Xin Y.-H."/>
        </authorList>
    </citation>
    <scope>NUCLEOTIDE SEQUENCE [LARGE SCALE GENOMIC DNA]</scope>
    <source>
        <strain evidence="2 3">CGMCC 1.10181</strain>
    </source>
</reference>
<keyword evidence="3" id="KW-1185">Reference proteome</keyword>
<protein>
    <submittedName>
        <fullName evidence="2">Nuclear transport factor 2 family protein</fullName>
    </submittedName>
</protein>